<dbReference type="EMBL" id="CABFNP030000418">
    <property type="protein sequence ID" value="CAI6013961.1"/>
    <property type="molecule type" value="Genomic_DNA"/>
</dbReference>
<keyword evidence="2" id="KW-0539">Nucleus</keyword>
<comment type="caution">
    <text evidence="3">The sequence shown here is derived from an EMBL/GenBank/DDBJ whole genome shotgun (WGS) entry which is preliminary data.</text>
</comment>
<dbReference type="Proteomes" id="UP001160390">
    <property type="component" value="Unassembled WGS sequence"/>
</dbReference>
<dbReference type="Pfam" id="PF11951">
    <property type="entry name" value="Fungal_trans_2"/>
    <property type="match status" value="1"/>
</dbReference>
<name>A0AA35PWQ9_9HYPO</name>
<dbReference type="PANTHER" id="PTHR37534">
    <property type="entry name" value="TRANSCRIPTIONAL ACTIVATOR PROTEIN UGA3"/>
    <property type="match status" value="1"/>
</dbReference>
<dbReference type="AlphaFoldDB" id="A0AA35PWQ9"/>
<gene>
    <name evidence="3" type="ORF">CCHLO57077_00017374</name>
</gene>
<evidence type="ECO:0000313" key="4">
    <source>
        <dbReference type="Proteomes" id="UP001160390"/>
    </source>
</evidence>
<dbReference type="GO" id="GO:0005634">
    <property type="term" value="C:nucleus"/>
    <property type="evidence" value="ECO:0007669"/>
    <property type="project" value="UniProtKB-SubCell"/>
</dbReference>
<protein>
    <submittedName>
        <fullName evidence="3">Uncharacterized protein</fullName>
    </submittedName>
</protein>
<reference evidence="3" key="1">
    <citation type="submission" date="2023-01" db="EMBL/GenBank/DDBJ databases">
        <authorList>
            <person name="Piombo E."/>
        </authorList>
    </citation>
    <scope>NUCLEOTIDE SEQUENCE</scope>
</reference>
<keyword evidence="4" id="KW-1185">Reference proteome</keyword>
<evidence type="ECO:0000313" key="3">
    <source>
        <dbReference type="EMBL" id="CAI6013961.1"/>
    </source>
</evidence>
<proteinExistence type="predicted"/>
<feature type="non-terminal residue" evidence="3">
    <location>
        <position position="369"/>
    </location>
</feature>
<organism evidence="3 4">
    <name type="scientific">Clonostachys chloroleuca</name>
    <dbReference type="NCBI Taxonomy" id="1926264"/>
    <lineage>
        <taxon>Eukaryota</taxon>
        <taxon>Fungi</taxon>
        <taxon>Dikarya</taxon>
        <taxon>Ascomycota</taxon>
        <taxon>Pezizomycotina</taxon>
        <taxon>Sordariomycetes</taxon>
        <taxon>Hypocreomycetidae</taxon>
        <taxon>Hypocreales</taxon>
        <taxon>Bionectriaceae</taxon>
        <taxon>Clonostachys</taxon>
    </lineage>
</organism>
<comment type="subcellular location">
    <subcellularLocation>
        <location evidence="1">Nucleus</location>
    </subcellularLocation>
</comment>
<sequence>MLTGPRYSTSCLRQARPNVHHLAGRHTQEQVLFSHYVRHVAFLMTPIDNGRNPWKSVYPEMALGSQSAASFNLANLRRGDYDSFARHRHEGLKHYGISLNMLRESLDTPDSEFVCQVATLLTILMIEGVYSTEVYSWRSHFKGAAALVSKMLHGRDWTQSSDAWVISQSLALSLAIAQTGHIDSARDAGPTGMLLDALSMRSDFAYTIGSPRAALKALSQLQRVDKEPNSQTNLEAEICDELRSLNSVQGEDTGHGSRLHKERSQTNGRLDHLAQLHSRMFLNAAIISLKRLGPGVTPSQVSTHTSSVLNDMSTFLDMDGGSISLWPVFVAAVEACVPSERDMVRRWFEFSSRLGIENRTQARQIIEMA</sequence>
<accession>A0AA35PWQ9</accession>
<evidence type="ECO:0000256" key="1">
    <source>
        <dbReference type="ARBA" id="ARBA00004123"/>
    </source>
</evidence>
<dbReference type="InterPro" id="IPR021858">
    <property type="entry name" value="Fun_TF"/>
</dbReference>
<evidence type="ECO:0000256" key="2">
    <source>
        <dbReference type="ARBA" id="ARBA00023242"/>
    </source>
</evidence>
<dbReference type="PANTHER" id="PTHR37534:SF46">
    <property type="entry name" value="ZN(II)2CYS6 TRANSCRIPTION FACTOR (EUROFUNG)"/>
    <property type="match status" value="1"/>
</dbReference>